<dbReference type="Pfam" id="PF02816">
    <property type="entry name" value="Alpha_kinase"/>
    <property type="match status" value="1"/>
</dbReference>
<keyword evidence="3" id="KW-0418">Kinase</keyword>
<evidence type="ECO:0000256" key="2">
    <source>
        <dbReference type="ARBA" id="ARBA00022679"/>
    </source>
</evidence>
<proteinExistence type="predicted"/>
<dbReference type="PROSITE" id="PS51158">
    <property type="entry name" value="ALPHA_KINASE"/>
    <property type="match status" value="1"/>
</dbReference>
<keyword evidence="7" id="KW-1185">Reference proteome</keyword>
<dbReference type="InterPro" id="IPR004166">
    <property type="entry name" value="a-kinase_dom"/>
</dbReference>
<accession>A0AAD7HR66</accession>
<dbReference type="InterPro" id="IPR011009">
    <property type="entry name" value="Kinase-like_dom_sf"/>
</dbReference>
<comment type="caution">
    <text evidence="6">The sequence shown here is derived from an EMBL/GenBank/DDBJ whole genome shotgun (WGS) entry which is preliminary data.</text>
</comment>
<protein>
    <recommendedName>
        <fullName evidence="5">Alpha-type protein kinase domain-containing protein</fullName>
    </recommendedName>
</protein>
<sequence length="831" mass="92105">MCIAAHQDQGLVIYSHAVFCLVSSSSRDHSDMPVCVGCSIDFYSLTHELCYKCQELAGKSEPEKAPIRAMGQCLGCAVVYRELQASLCNSCCQNYAISSHLYTSDFTSELWEIAQGYKKTASDHRLGVPRIQNSSLQKAVASAALKKATSGISRGPTRGAALLQELQDKREQGKKVKFTVTVCKSIEGEKNGIMTISPIPNIRPVENIHEDEQIYSALDHLCVQVQGYHAQLFPTAAKIRRQMVTFYAQETVAAKYFSIPDEHLITGTVSDFLRFFLDQGHISKAQFEAKQLQLRLVVNESELVNNSALDTATFDLYFISQYPVGNSGFAVPSSAAPGSRSVRASSTSSRSGAGPSNGRASTTSAPITRFSAWPKPTTSFSRACKMVEYKFKRYAVEVSGMEVTYSMPVEQQTESILVSEDWMIGRDNSEKAFQSGFLGSGTVKNVIYARIGNTEYTLGQAQDIAMNNGPHLSMLFCELKNLHHGDIIAKDLFSYAEDINVSIPRFQFNVEGAILGALEPCAEPGKDVLPHTHFLATRLLPCGPADLAIQKFTGNQDCGADPTDSMTMAIHAFSHYVPIYTDNNLVLCDLQGMYDRRKVMTLVDPQSHSSEADTTRRPYWDMGPNAIKTFLRHHLKVCHENVLCNQLQLQDLKMEYAEVSDKRPRSPSKSPEQRKKPRTAPLRHGTSDSLLTVEEFIRLNVVTRVSHWSTKMGDKSSLSSGTEQDSTSKYGYACMYTIFLMKRYAWAATFHNKNFDGTRFDELRDPISLLLLRPRHHPCRREELKSRPAPADNINALSNNVAANSALLPPSTGNTFDAVHVSPTMPSTTPP</sequence>
<dbReference type="Gene3D" id="3.20.200.10">
    <property type="entry name" value="MHCK/EF2 kinase"/>
    <property type="match status" value="1"/>
</dbReference>
<evidence type="ECO:0000313" key="6">
    <source>
        <dbReference type="EMBL" id="KAJ7726432.1"/>
    </source>
</evidence>
<evidence type="ECO:0000259" key="5">
    <source>
        <dbReference type="PROSITE" id="PS51158"/>
    </source>
</evidence>
<gene>
    <name evidence="6" type="ORF">DFH07DRAFT_782715</name>
</gene>
<dbReference type="EMBL" id="JARJLG010000219">
    <property type="protein sequence ID" value="KAJ7726432.1"/>
    <property type="molecule type" value="Genomic_DNA"/>
</dbReference>
<keyword evidence="2" id="KW-0808">Transferase</keyword>
<evidence type="ECO:0000256" key="1">
    <source>
        <dbReference type="ARBA" id="ARBA00022527"/>
    </source>
</evidence>
<dbReference type="Proteomes" id="UP001215280">
    <property type="component" value="Unassembled WGS sequence"/>
</dbReference>
<keyword evidence="1" id="KW-0723">Serine/threonine-protein kinase</keyword>
<feature type="domain" description="Alpha-type protein kinase" evidence="5">
    <location>
        <begin position="414"/>
        <end position="652"/>
    </location>
</feature>
<dbReference type="SUPFAM" id="SSF56112">
    <property type="entry name" value="Protein kinase-like (PK-like)"/>
    <property type="match status" value="1"/>
</dbReference>
<dbReference type="AlphaFoldDB" id="A0AAD7HR66"/>
<evidence type="ECO:0000256" key="3">
    <source>
        <dbReference type="ARBA" id="ARBA00022777"/>
    </source>
</evidence>
<feature type="compositionally biased region" description="Low complexity" evidence="4">
    <location>
        <begin position="337"/>
        <end position="356"/>
    </location>
</feature>
<organism evidence="6 7">
    <name type="scientific">Mycena maculata</name>
    <dbReference type="NCBI Taxonomy" id="230809"/>
    <lineage>
        <taxon>Eukaryota</taxon>
        <taxon>Fungi</taxon>
        <taxon>Dikarya</taxon>
        <taxon>Basidiomycota</taxon>
        <taxon>Agaricomycotina</taxon>
        <taxon>Agaricomycetes</taxon>
        <taxon>Agaricomycetidae</taxon>
        <taxon>Agaricales</taxon>
        <taxon>Marasmiineae</taxon>
        <taxon>Mycenaceae</taxon>
        <taxon>Mycena</taxon>
    </lineage>
</organism>
<evidence type="ECO:0000256" key="4">
    <source>
        <dbReference type="SAM" id="MobiDB-lite"/>
    </source>
</evidence>
<dbReference type="GO" id="GO:0004674">
    <property type="term" value="F:protein serine/threonine kinase activity"/>
    <property type="evidence" value="ECO:0007669"/>
    <property type="project" value="UniProtKB-KW"/>
</dbReference>
<dbReference type="GO" id="GO:0005524">
    <property type="term" value="F:ATP binding"/>
    <property type="evidence" value="ECO:0007669"/>
    <property type="project" value="InterPro"/>
</dbReference>
<feature type="region of interest" description="Disordered" evidence="4">
    <location>
        <begin position="658"/>
        <end position="685"/>
    </location>
</feature>
<reference evidence="6" key="1">
    <citation type="submission" date="2023-03" db="EMBL/GenBank/DDBJ databases">
        <title>Massive genome expansion in bonnet fungi (Mycena s.s.) driven by repeated elements and novel gene families across ecological guilds.</title>
        <authorList>
            <consortium name="Lawrence Berkeley National Laboratory"/>
            <person name="Harder C.B."/>
            <person name="Miyauchi S."/>
            <person name="Viragh M."/>
            <person name="Kuo A."/>
            <person name="Thoen E."/>
            <person name="Andreopoulos B."/>
            <person name="Lu D."/>
            <person name="Skrede I."/>
            <person name="Drula E."/>
            <person name="Henrissat B."/>
            <person name="Morin E."/>
            <person name="Kohler A."/>
            <person name="Barry K."/>
            <person name="LaButti K."/>
            <person name="Morin E."/>
            <person name="Salamov A."/>
            <person name="Lipzen A."/>
            <person name="Mereny Z."/>
            <person name="Hegedus B."/>
            <person name="Baldrian P."/>
            <person name="Stursova M."/>
            <person name="Weitz H."/>
            <person name="Taylor A."/>
            <person name="Grigoriev I.V."/>
            <person name="Nagy L.G."/>
            <person name="Martin F."/>
            <person name="Kauserud H."/>
        </authorList>
    </citation>
    <scope>NUCLEOTIDE SEQUENCE</scope>
    <source>
        <strain evidence="6">CBHHK188m</strain>
    </source>
</reference>
<evidence type="ECO:0000313" key="7">
    <source>
        <dbReference type="Proteomes" id="UP001215280"/>
    </source>
</evidence>
<name>A0AAD7HR66_9AGAR</name>
<feature type="region of interest" description="Disordered" evidence="4">
    <location>
        <begin position="334"/>
        <end position="368"/>
    </location>
</feature>